<sequence length="203" mass="22184">MVEKKVVKMLVQVNDLQCCKCCRKIKKILGEFPQIRDQIYDEKKNTVTITVKCCSPEKIMNKIRCKGECVVTSIAIIPDKPTVKIVEPTAQTKPPPSIKPTPPPSIKPTPPPVPVPVLVPTAPPLSCHRPAPPPLGVSCYPGPYYGCGYPCNCQGYAPLPPMCNDGCGRLAYECSYGGGYRSYRNRSWGECLSDENANGCTIL</sequence>
<keyword evidence="3" id="KW-1185">Reference proteome</keyword>
<proteinExistence type="predicted"/>
<reference evidence="2 3" key="1">
    <citation type="journal article" date="2023" name="Hortic Res">
        <title>Pangenome of water caltrop reveals structural variations and asymmetric subgenome divergence after allopolyploidization.</title>
        <authorList>
            <person name="Zhang X."/>
            <person name="Chen Y."/>
            <person name="Wang L."/>
            <person name="Yuan Y."/>
            <person name="Fang M."/>
            <person name="Shi L."/>
            <person name="Lu R."/>
            <person name="Comes H.P."/>
            <person name="Ma Y."/>
            <person name="Chen Y."/>
            <person name="Huang G."/>
            <person name="Zhou Y."/>
            <person name="Zheng Z."/>
            <person name="Qiu Y."/>
        </authorList>
    </citation>
    <scope>NUCLEOTIDE SEQUENCE [LARGE SCALE GENOMIC DNA]</scope>
    <source>
        <tissue evidence="2">Roots</tissue>
    </source>
</reference>
<dbReference type="AlphaFoldDB" id="A0AAN7GT02"/>
<dbReference type="SUPFAM" id="SSF55008">
    <property type="entry name" value="HMA, heavy metal-associated domain"/>
    <property type="match status" value="1"/>
</dbReference>
<evidence type="ECO:0000313" key="2">
    <source>
        <dbReference type="EMBL" id="KAK4748084.1"/>
    </source>
</evidence>
<gene>
    <name evidence="2" type="ORF">SAY87_014670</name>
</gene>
<accession>A0AAN7GT02</accession>
<organism evidence="2 3">
    <name type="scientific">Trapa incisa</name>
    <dbReference type="NCBI Taxonomy" id="236973"/>
    <lineage>
        <taxon>Eukaryota</taxon>
        <taxon>Viridiplantae</taxon>
        <taxon>Streptophyta</taxon>
        <taxon>Embryophyta</taxon>
        <taxon>Tracheophyta</taxon>
        <taxon>Spermatophyta</taxon>
        <taxon>Magnoliopsida</taxon>
        <taxon>eudicotyledons</taxon>
        <taxon>Gunneridae</taxon>
        <taxon>Pentapetalae</taxon>
        <taxon>rosids</taxon>
        <taxon>malvids</taxon>
        <taxon>Myrtales</taxon>
        <taxon>Lythraceae</taxon>
        <taxon>Trapa</taxon>
    </lineage>
</organism>
<dbReference type="EMBL" id="JAXIOK010000019">
    <property type="protein sequence ID" value="KAK4748084.1"/>
    <property type="molecule type" value="Genomic_DNA"/>
</dbReference>
<protein>
    <submittedName>
        <fullName evidence="2">Uncharacterized protein</fullName>
    </submittedName>
</protein>
<dbReference type="PANTHER" id="PTHR47488">
    <property type="entry name" value="HEAVY METAL TRANSPORT/DETOXIFICATION SUPERFAMILY PROTEIN"/>
    <property type="match status" value="1"/>
</dbReference>
<dbReference type="InterPro" id="IPR036163">
    <property type="entry name" value="HMA_dom_sf"/>
</dbReference>
<dbReference type="GO" id="GO:0046872">
    <property type="term" value="F:metal ion binding"/>
    <property type="evidence" value="ECO:0007669"/>
    <property type="project" value="InterPro"/>
</dbReference>
<evidence type="ECO:0000256" key="1">
    <source>
        <dbReference type="SAM" id="MobiDB-lite"/>
    </source>
</evidence>
<dbReference type="PANTHER" id="PTHR47488:SF7">
    <property type="entry name" value="HEAVY METAL TRANSPORT_DETOXIFICATION SUPERFAMILY PROTEIN"/>
    <property type="match status" value="1"/>
</dbReference>
<feature type="compositionally biased region" description="Pro residues" evidence="1">
    <location>
        <begin position="93"/>
        <end position="107"/>
    </location>
</feature>
<evidence type="ECO:0000313" key="3">
    <source>
        <dbReference type="Proteomes" id="UP001345219"/>
    </source>
</evidence>
<feature type="region of interest" description="Disordered" evidence="1">
    <location>
        <begin position="87"/>
        <end position="107"/>
    </location>
</feature>
<comment type="caution">
    <text evidence="2">The sequence shown here is derived from an EMBL/GenBank/DDBJ whole genome shotgun (WGS) entry which is preliminary data.</text>
</comment>
<dbReference type="Proteomes" id="UP001345219">
    <property type="component" value="Chromosome 12"/>
</dbReference>
<dbReference type="GO" id="GO:1900150">
    <property type="term" value="P:regulation of defense response to fungus"/>
    <property type="evidence" value="ECO:0007669"/>
    <property type="project" value="InterPro"/>
</dbReference>
<dbReference type="InterPro" id="IPR044169">
    <property type="entry name" value="PI21"/>
</dbReference>
<name>A0AAN7GT02_9MYRT</name>